<reference evidence="5 6" key="1">
    <citation type="submission" date="2020-08" db="EMBL/GenBank/DDBJ databases">
        <title>Sequencing the genomes of 1000 actinobacteria strains.</title>
        <authorList>
            <person name="Klenk H.-P."/>
        </authorList>
    </citation>
    <scope>NUCLEOTIDE SEQUENCE [LARGE SCALE GENOMIC DNA]</scope>
    <source>
        <strain evidence="5 6">DSM 40084</strain>
    </source>
</reference>
<dbReference type="InterPro" id="IPR004107">
    <property type="entry name" value="Integrase_SAM-like_N"/>
</dbReference>
<evidence type="ECO:0000313" key="6">
    <source>
        <dbReference type="Proteomes" id="UP000590647"/>
    </source>
</evidence>
<dbReference type="SUPFAM" id="SSF56349">
    <property type="entry name" value="DNA breaking-rejoining enzymes"/>
    <property type="match status" value="1"/>
</dbReference>
<evidence type="ECO:0000313" key="5">
    <source>
        <dbReference type="EMBL" id="MBB5799302.1"/>
    </source>
</evidence>
<evidence type="ECO:0000259" key="4">
    <source>
        <dbReference type="PROSITE" id="PS51900"/>
    </source>
</evidence>
<proteinExistence type="predicted"/>
<dbReference type="PROSITE" id="PS51900">
    <property type="entry name" value="CB"/>
    <property type="match status" value="1"/>
</dbReference>
<dbReference type="GO" id="GO:0015074">
    <property type="term" value="P:DNA integration"/>
    <property type="evidence" value="ECO:0007669"/>
    <property type="project" value="InterPro"/>
</dbReference>
<dbReference type="InterPro" id="IPR010998">
    <property type="entry name" value="Integrase_recombinase_N"/>
</dbReference>
<dbReference type="Gene3D" id="1.10.150.130">
    <property type="match status" value="1"/>
</dbReference>
<dbReference type="Proteomes" id="UP000590647">
    <property type="component" value="Unassembled WGS sequence"/>
</dbReference>
<name>A0A7W9LX78_9ACTN</name>
<comment type="caution">
    <text evidence="5">The sequence shown here is derived from an EMBL/GenBank/DDBJ whole genome shotgun (WGS) entry which is preliminary data.</text>
</comment>
<keyword evidence="6" id="KW-1185">Reference proteome</keyword>
<organism evidence="5 6">
    <name type="scientific">Streptomyces caelestis</name>
    <dbReference type="NCBI Taxonomy" id="36816"/>
    <lineage>
        <taxon>Bacteria</taxon>
        <taxon>Bacillati</taxon>
        <taxon>Actinomycetota</taxon>
        <taxon>Actinomycetes</taxon>
        <taxon>Kitasatosporales</taxon>
        <taxon>Streptomycetaceae</taxon>
        <taxon>Streptomyces</taxon>
    </lineage>
</organism>
<accession>A0A7W9LX78</accession>
<feature type="domain" description="Core-binding (CB)" evidence="4">
    <location>
        <begin position="42"/>
        <end position="153"/>
    </location>
</feature>
<evidence type="ECO:0000256" key="3">
    <source>
        <dbReference type="SAM" id="MobiDB-lite"/>
    </source>
</evidence>
<dbReference type="EMBL" id="JACHNE010000001">
    <property type="protein sequence ID" value="MBB5799302.1"/>
    <property type="molecule type" value="Genomic_DNA"/>
</dbReference>
<protein>
    <recommendedName>
        <fullName evidence="4">Core-binding (CB) domain-containing protein</fullName>
    </recommendedName>
</protein>
<evidence type="ECO:0000256" key="2">
    <source>
        <dbReference type="PROSITE-ProRule" id="PRU01248"/>
    </source>
</evidence>
<gene>
    <name evidence="5" type="ORF">HDA41_007266</name>
</gene>
<dbReference type="InterPro" id="IPR044068">
    <property type="entry name" value="CB"/>
</dbReference>
<feature type="region of interest" description="Disordered" evidence="3">
    <location>
        <begin position="225"/>
        <end position="274"/>
    </location>
</feature>
<evidence type="ECO:0000256" key="1">
    <source>
        <dbReference type="ARBA" id="ARBA00023125"/>
    </source>
</evidence>
<dbReference type="InterPro" id="IPR011010">
    <property type="entry name" value="DNA_brk_join_enz"/>
</dbReference>
<dbReference type="RefSeq" id="WP_230299508.1">
    <property type="nucleotide sequence ID" value="NZ_JACHNE010000001.1"/>
</dbReference>
<keyword evidence="1 2" id="KW-0238">DNA-binding</keyword>
<dbReference type="GO" id="GO:0003677">
    <property type="term" value="F:DNA binding"/>
    <property type="evidence" value="ECO:0007669"/>
    <property type="project" value="UniProtKB-UniRule"/>
</dbReference>
<sequence>MRSFFKGCGCARPTWCPHPYTIRFRNGSGKQLEGGGFDTQDDAIERLTQIYTEKKRTAPSVAEARRELGQKTVAEYAKQWRPRQRRMTEYSTGEHVNSSINVHIVPRLGSRKLISVTPIVVERFLDELEADGVGRGNQVNILRTLKEILRDAYDKGAMADDPVKGVQEPEYVRQKVAIPDLAYVKHAAHRHRPVGRPTVPVAGARRQPEAGLHAGQMPCAQVGTREPVRRHPGPPHHPPAPPRLTACAGRQPLMPSNSRAVHGPTPRAAAARKS</sequence>
<dbReference type="Pfam" id="PF14659">
    <property type="entry name" value="Phage_int_SAM_3"/>
    <property type="match status" value="1"/>
</dbReference>
<dbReference type="AlphaFoldDB" id="A0A7W9LX78"/>